<dbReference type="Proteomes" id="UP000014155">
    <property type="component" value="Unassembled WGS sequence"/>
</dbReference>
<dbReference type="PANTHER" id="PTHR30528:SF0">
    <property type="entry name" value="CYTOPLASMIC PROTEIN"/>
    <property type="match status" value="1"/>
</dbReference>
<dbReference type="eggNOG" id="COG3214">
    <property type="taxonomic scope" value="Bacteria"/>
</dbReference>
<organism evidence="1 2">
    <name type="scientific">Ruminiclostridium cellobioparum subsp. termitidis CT1112</name>
    <dbReference type="NCBI Taxonomy" id="1195236"/>
    <lineage>
        <taxon>Bacteria</taxon>
        <taxon>Bacillati</taxon>
        <taxon>Bacillota</taxon>
        <taxon>Clostridia</taxon>
        <taxon>Eubacteriales</taxon>
        <taxon>Oscillospiraceae</taxon>
        <taxon>Ruminiclostridium</taxon>
    </lineage>
</organism>
<name>S0FRQ1_RUMCE</name>
<dbReference type="RefSeq" id="WP_004625810.1">
    <property type="nucleotide sequence ID" value="NZ_AORV01000033.1"/>
</dbReference>
<dbReference type="Pfam" id="PF06224">
    <property type="entry name" value="AlkZ-like"/>
    <property type="match status" value="1"/>
</dbReference>
<reference evidence="1 2" key="1">
    <citation type="journal article" date="2013" name="Genome Announc.">
        <title>Draft Genome Sequence of the Cellulolytic, Mesophilic, Anaerobic Bacterium Clostridium termitidis Strain CT1112 (DSM 5398).</title>
        <authorList>
            <person name="Lal S."/>
            <person name="Ramachandran U."/>
            <person name="Zhang X."/>
            <person name="Munir R."/>
            <person name="Sparling R."/>
            <person name="Levin D.B."/>
        </authorList>
    </citation>
    <scope>NUCLEOTIDE SEQUENCE [LARGE SCALE GENOMIC DNA]</scope>
    <source>
        <strain evidence="1 2">CT1112</strain>
    </source>
</reference>
<evidence type="ECO:0008006" key="3">
    <source>
        <dbReference type="Google" id="ProtNLM"/>
    </source>
</evidence>
<comment type="caution">
    <text evidence="1">The sequence shown here is derived from an EMBL/GenBank/DDBJ whole genome shotgun (WGS) entry which is preliminary data.</text>
</comment>
<dbReference type="PANTHER" id="PTHR30528">
    <property type="entry name" value="CYTOPLASMIC PROTEIN"/>
    <property type="match status" value="1"/>
</dbReference>
<evidence type="ECO:0000313" key="2">
    <source>
        <dbReference type="Proteomes" id="UP000014155"/>
    </source>
</evidence>
<sequence length="415" mass="48438">MVYCISVIPVKLVKMKGKEVSGSLQNKYTKQQICNYLVKYQHLCDDAGLTGSGHLVEYIRKVGCVQYDPLDVVGRNPDLVLQARCSEYLKGDIEQYLYEDRALFDVWDKNMSICSVEDWPYFGRFRKRYLSWCDEHKDTINKIVRYLEKNEFACSSDFKLEERVDWHYGPQRLAKAALECMCYAGLAVVHHKKGARRYYCLSDKFIPKKYFTMKDPNTTDEEYFKWGVLRRINSIGALWNRQSDAWLGISGLKSGQRNNAFNALLKERNIHEIMVDGIEYPLYIAAGNLKFLQSAKNRPLENNCVRIIAPLDNLLWDRKLIKELFDFDYKWEVYTPAAQRKYGHYVLPVLCGSKFIGRIEMETDKKSKILNVKNFWAENEGEVSLYKDNIISGINRFAKYNLCDTLPADLIKVLR</sequence>
<dbReference type="STRING" id="1195236.CTER_2227"/>
<evidence type="ECO:0000313" key="1">
    <source>
        <dbReference type="EMBL" id="EMS71829.1"/>
    </source>
</evidence>
<accession>S0FRQ1</accession>
<dbReference type="EMBL" id="AORV01000033">
    <property type="protein sequence ID" value="EMS71829.1"/>
    <property type="molecule type" value="Genomic_DNA"/>
</dbReference>
<keyword evidence="2" id="KW-1185">Reference proteome</keyword>
<gene>
    <name evidence="1" type="ORF">CTER_2227</name>
</gene>
<protein>
    <recommendedName>
        <fullName evidence="3">Winged helix-turn-helix domain-containing protein</fullName>
    </recommendedName>
</protein>
<dbReference type="AlphaFoldDB" id="S0FRQ1"/>
<dbReference type="InterPro" id="IPR009351">
    <property type="entry name" value="AlkZ-like"/>
</dbReference>
<dbReference type="PATRIC" id="fig|1195236.3.peg.2534"/>
<proteinExistence type="predicted"/>